<organism evidence="1 2">
    <name type="scientific">Pocillopora damicornis</name>
    <name type="common">Cauliflower coral</name>
    <name type="synonym">Millepora damicornis</name>
    <dbReference type="NCBI Taxonomy" id="46731"/>
    <lineage>
        <taxon>Eukaryota</taxon>
        <taxon>Metazoa</taxon>
        <taxon>Cnidaria</taxon>
        <taxon>Anthozoa</taxon>
        <taxon>Hexacorallia</taxon>
        <taxon>Scleractinia</taxon>
        <taxon>Astrocoeniina</taxon>
        <taxon>Pocilloporidae</taxon>
        <taxon>Pocillopora</taxon>
    </lineage>
</organism>
<dbReference type="Proteomes" id="UP000275408">
    <property type="component" value="Unassembled WGS sequence"/>
</dbReference>
<name>A0A3M6V4N3_POCDA</name>
<evidence type="ECO:0000313" key="1">
    <source>
        <dbReference type="EMBL" id="RMX60933.1"/>
    </source>
</evidence>
<keyword evidence="2" id="KW-1185">Reference proteome</keyword>
<dbReference type="EMBL" id="RCHS01000098">
    <property type="protein sequence ID" value="RMX60933.1"/>
    <property type="molecule type" value="Genomic_DNA"/>
</dbReference>
<reference evidence="1 2" key="1">
    <citation type="journal article" date="2018" name="Sci. Rep.">
        <title>Comparative analysis of the Pocillopora damicornis genome highlights role of immune system in coral evolution.</title>
        <authorList>
            <person name="Cunning R."/>
            <person name="Bay R.A."/>
            <person name="Gillette P."/>
            <person name="Baker A.C."/>
            <person name="Traylor-Knowles N."/>
        </authorList>
    </citation>
    <scope>NUCLEOTIDE SEQUENCE [LARGE SCALE GENOMIC DNA]</scope>
    <source>
        <strain evidence="1">RSMAS</strain>
        <tissue evidence="1">Whole animal</tissue>
    </source>
</reference>
<comment type="caution">
    <text evidence="1">The sequence shown here is derived from an EMBL/GenBank/DDBJ whole genome shotgun (WGS) entry which is preliminary data.</text>
</comment>
<feature type="non-terminal residue" evidence="1">
    <location>
        <position position="365"/>
    </location>
</feature>
<protein>
    <submittedName>
        <fullName evidence="1">Uncharacterized protein</fullName>
    </submittedName>
</protein>
<gene>
    <name evidence="1" type="ORF">pdam_00003488</name>
</gene>
<sequence>MNQEGKAYTLCNSSGQFDHCKIQHDRQIVFLPQFQLDNSNQEDRWRADWILPHNNCQQDKANKLLILMSGWQLGCMYQLGKETDWGILFLLDSNGHLDKEMVGNQLYHSPDSRQKNPTLHDLQRVLLPIEYVPDVHAYLAVESDVFGHAEPGGQAVQSVAATSLNVPEDKSVQATGIPAGSGHALPAGHAVQFSNLPPEEYIPTGHGTEIYKQAQDNQPWIRAIEPCCTGNTRGPAWCALLSMLTSNTNLVDTAYKHLLPDQKNNQPDMVQIDHHLDTHDQLHMYDMSLVVFGLCIAHLDKSQELTFLDEDIYDLQDMSCMLWNQEVHTVPQDTPWVMYHWNIHNLLDISNMLHYPPHYSNPLHK</sequence>
<accession>A0A3M6V4N3</accession>
<evidence type="ECO:0000313" key="2">
    <source>
        <dbReference type="Proteomes" id="UP000275408"/>
    </source>
</evidence>
<proteinExistence type="predicted"/>
<dbReference type="AlphaFoldDB" id="A0A3M6V4N3"/>